<dbReference type="Gene3D" id="3.40.50.1700">
    <property type="entry name" value="Glycoside hydrolase family 3 C-terminal domain"/>
    <property type="match status" value="1"/>
</dbReference>
<evidence type="ECO:0000256" key="4">
    <source>
        <dbReference type="ARBA" id="ARBA00022801"/>
    </source>
</evidence>
<organism evidence="7">
    <name type="scientific">Kwoniella bestiolae CBS 10118</name>
    <dbReference type="NCBI Taxonomy" id="1296100"/>
    <lineage>
        <taxon>Eukaryota</taxon>
        <taxon>Fungi</taxon>
        <taxon>Dikarya</taxon>
        <taxon>Basidiomycota</taxon>
        <taxon>Agaricomycotina</taxon>
        <taxon>Tremellomycetes</taxon>
        <taxon>Tremellales</taxon>
        <taxon>Cryptococcaceae</taxon>
        <taxon>Kwoniella</taxon>
    </lineage>
</organism>
<evidence type="ECO:0000256" key="2">
    <source>
        <dbReference type="ARBA" id="ARBA00005336"/>
    </source>
</evidence>
<dbReference type="InterPro" id="IPR036881">
    <property type="entry name" value="Glyco_hydro_3_C_sf"/>
</dbReference>
<dbReference type="InterPro" id="IPR050288">
    <property type="entry name" value="Cellulose_deg_GH3"/>
</dbReference>
<dbReference type="Gene3D" id="3.20.20.300">
    <property type="entry name" value="Glycoside hydrolase, family 3, N-terminal domain"/>
    <property type="match status" value="1"/>
</dbReference>
<dbReference type="SUPFAM" id="SSF51445">
    <property type="entry name" value="(Trans)glycosidases"/>
    <property type="match status" value="1"/>
</dbReference>
<feature type="domain" description="PA14" evidence="6">
    <location>
        <begin position="421"/>
        <end position="580"/>
    </location>
</feature>
<gene>
    <name evidence="7" type="ORF">I302_08307</name>
</gene>
<dbReference type="EC" id="3.2.1.21" evidence="3"/>
<dbReference type="Pfam" id="PF14310">
    <property type="entry name" value="Fn3-like"/>
    <property type="match status" value="1"/>
</dbReference>
<dbReference type="EMBL" id="KI894025">
    <property type="protein sequence ID" value="OCF22656.1"/>
    <property type="molecule type" value="Genomic_DNA"/>
</dbReference>
<dbReference type="Pfam" id="PF01915">
    <property type="entry name" value="Glyco_hydro_3_C"/>
    <property type="match status" value="1"/>
</dbReference>
<protein>
    <recommendedName>
        <fullName evidence="3">beta-glucosidase</fullName>
        <ecNumber evidence="3">3.2.1.21</ecNumber>
    </recommendedName>
</protein>
<reference evidence="7" key="2">
    <citation type="submission" date="2014-01" db="EMBL/GenBank/DDBJ databases">
        <title>Evolution of pathogenesis and genome organization in the Tremellales.</title>
        <authorList>
            <person name="Cuomo C."/>
            <person name="Litvintseva A."/>
            <person name="Heitman J."/>
            <person name="Chen Y."/>
            <person name="Sun S."/>
            <person name="Springer D."/>
            <person name="Dromer F."/>
            <person name="Young S."/>
            <person name="Zeng Q."/>
            <person name="Chapman S."/>
            <person name="Gujja S."/>
            <person name="Saif S."/>
            <person name="Birren B."/>
        </authorList>
    </citation>
    <scope>NUCLEOTIDE SEQUENCE</scope>
    <source>
        <strain evidence="7">CBS 10118</strain>
    </source>
</reference>
<dbReference type="PRINTS" id="PR00133">
    <property type="entry name" value="GLHYDRLASE3"/>
</dbReference>
<dbReference type="InterPro" id="IPR001764">
    <property type="entry name" value="Glyco_hydro_3_N"/>
</dbReference>
<evidence type="ECO:0000313" key="7">
    <source>
        <dbReference type="EMBL" id="OCF22656.1"/>
    </source>
</evidence>
<name>A0A1B9FV60_9TREE</name>
<dbReference type="InterPro" id="IPR013783">
    <property type="entry name" value="Ig-like_fold"/>
</dbReference>
<dbReference type="STRING" id="1296100.A0A1B9FV60"/>
<dbReference type="InterPro" id="IPR036962">
    <property type="entry name" value="Glyco_hydro_3_N_sf"/>
</dbReference>
<dbReference type="SMART" id="SM01217">
    <property type="entry name" value="Fn3_like"/>
    <property type="match status" value="1"/>
</dbReference>
<dbReference type="AlphaFoldDB" id="A0A1B9FV60"/>
<dbReference type="OrthoDB" id="47059at2759"/>
<evidence type="ECO:0000259" key="6">
    <source>
        <dbReference type="PROSITE" id="PS51820"/>
    </source>
</evidence>
<dbReference type="InterPro" id="IPR037524">
    <property type="entry name" value="PA14/GLEYA"/>
</dbReference>
<dbReference type="VEuPathDB" id="FungiDB:I302_08307"/>
<dbReference type="GO" id="GO:0008422">
    <property type="term" value="F:beta-glucosidase activity"/>
    <property type="evidence" value="ECO:0007669"/>
    <property type="project" value="UniProtKB-EC"/>
</dbReference>
<dbReference type="InterPro" id="IPR017853">
    <property type="entry name" value="GH"/>
</dbReference>
<keyword evidence="5" id="KW-0326">Glycosidase</keyword>
<dbReference type="Pfam" id="PF00933">
    <property type="entry name" value="Glyco_hydro_3"/>
    <property type="match status" value="1"/>
</dbReference>
<accession>A0A1B9FV60</accession>
<dbReference type="Gene3D" id="2.60.40.10">
    <property type="entry name" value="Immunoglobulins"/>
    <property type="match status" value="1"/>
</dbReference>
<proteinExistence type="inferred from homology"/>
<dbReference type="InterPro" id="IPR011658">
    <property type="entry name" value="PA14_dom"/>
</dbReference>
<evidence type="ECO:0000256" key="3">
    <source>
        <dbReference type="ARBA" id="ARBA00012744"/>
    </source>
</evidence>
<keyword evidence="4" id="KW-0378">Hydrolase</keyword>
<reference evidence="7" key="1">
    <citation type="submission" date="2013-07" db="EMBL/GenBank/DDBJ databases">
        <title>The Genome Sequence of Cryptococcus bestiolae CBS10118.</title>
        <authorList>
            <consortium name="The Broad Institute Genome Sequencing Platform"/>
            <person name="Cuomo C."/>
            <person name="Litvintseva A."/>
            <person name="Chen Y."/>
            <person name="Heitman J."/>
            <person name="Sun S."/>
            <person name="Springer D."/>
            <person name="Dromer F."/>
            <person name="Young S.K."/>
            <person name="Zeng Q."/>
            <person name="Gargeya S."/>
            <person name="Fitzgerald M."/>
            <person name="Abouelleil A."/>
            <person name="Alvarado L."/>
            <person name="Berlin A.M."/>
            <person name="Chapman S.B."/>
            <person name="Dewar J."/>
            <person name="Goldberg J."/>
            <person name="Griggs A."/>
            <person name="Gujja S."/>
            <person name="Hansen M."/>
            <person name="Howarth C."/>
            <person name="Imamovic A."/>
            <person name="Larimer J."/>
            <person name="McCowan C."/>
            <person name="Murphy C."/>
            <person name="Pearson M."/>
            <person name="Priest M."/>
            <person name="Roberts A."/>
            <person name="Saif S."/>
            <person name="Shea T."/>
            <person name="Sykes S."/>
            <person name="Wortman J."/>
            <person name="Nusbaum C."/>
            <person name="Birren B."/>
        </authorList>
    </citation>
    <scope>NUCLEOTIDE SEQUENCE [LARGE SCALE GENOMIC DNA]</scope>
    <source>
        <strain evidence="7">CBS 10118</strain>
    </source>
</reference>
<comment type="catalytic activity">
    <reaction evidence="1">
        <text>Hydrolysis of terminal, non-reducing beta-D-glucosyl residues with release of beta-D-glucose.</text>
        <dbReference type="EC" id="3.2.1.21"/>
    </reaction>
</comment>
<dbReference type="InterPro" id="IPR026891">
    <property type="entry name" value="Fn3-like"/>
</dbReference>
<dbReference type="SUPFAM" id="SSF52279">
    <property type="entry name" value="Beta-D-glucan exohydrolase, C-terminal domain"/>
    <property type="match status" value="1"/>
</dbReference>
<dbReference type="InterPro" id="IPR002772">
    <property type="entry name" value="Glyco_hydro_3_C"/>
</dbReference>
<dbReference type="Gene3D" id="2.60.120.260">
    <property type="entry name" value="Galactose-binding domain-like"/>
    <property type="match status" value="1"/>
</dbReference>
<dbReference type="SMART" id="SM00758">
    <property type="entry name" value="PA14"/>
    <property type="match status" value="1"/>
</dbReference>
<comment type="similarity">
    <text evidence="2">Belongs to the glycosyl hydrolase 3 family.</text>
</comment>
<sequence length="863" mass="93898">MPVAIHPSPERSPSKIKLLDVEEVLSKLSLPEKVSLLSGKDNWHTRDIPKFNIPSLRLSDGPNGCRGTKFFEGVPAACFPCATGLASTWDVELVSEVGVALGDECRAKGVHVLLAPTVNMLRTPLNGRGFESFSEDPLLSGHLAGGFIRGCQSTGVAATLKHLVCNDQETQRVSSADLSALSSEVDERSLREIYLKPFEIAIRESNPWLVMTSYNRVNGKHASETGELITDLLRKEWGYEGEPFVLSISVHGTYSTDEAIQAGLDLEMPGPSIIRGPALLRMVTCGKVKESEIDERARQVLKLVNRLIPSGILSNGEENENPTPAIGVMRQSAADAVVLLKNNRKILPLPKTGKRIAVIGPNASRAQIFGGGSAALRPTYTVSPLDGIKAAVGDGAEVLYARGCDAHKLTPLIGEELINSKGQAGFDITFYNDPPSSSSRIPIHQLTTTNSNMFFNDNLPEELNRACYATVNATFTPPRSGIYEFGVGALGVSDLYVDDVLLIDNSTSPLPGELFYGKGSREETNTIHLQEGTTYKIRVEYASPSASTSFVGPLALSSRGGLRFGGYLKLSPEEHIREAIELAGSVDYVVLVAGLNAEFETEGFDRQTLSLPSPTLNLIESILSVRPDAVVCLQSGTPLELPFLDRCDTMLHFFYNGNETGNGLAEILFGRTNPSGKLPFTIPKKLGDCRSHKTLESFPGVDGKVHYEEGVFVGYRQFVSHGPQAAFPFGHGLSYTTFQYAQPASAHPSLNLSSTSSIEISCIVRNTGPTQGREIVQLYVCPPIIEGVDRPKRELKGFKKTSLIPPSGEEKVTLQLNREAFAYWSIANHRWEVQKGIYQVLLGSSSEDIHGRFDITIEEDFSF</sequence>
<evidence type="ECO:0000256" key="5">
    <source>
        <dbReference type="ARBA" id="ARBA00023295"/>
    </source>
</evidence>
<dbReference type="PROSITE" id="PS51820">
    <property type="entry name" value="PA14"/>
    <property type="match status" value="1"/>
</dbReference>
<dbReference type="PANTHER" id="PTHR42715:SF3">
    <property type="entry name" value="BETA-GLUCOSIDASE B-RELATED"/>
    <property type="match status" value="1"/>
</dbReference>
<dbReference type="Pfam" id="PF07691">
    <property type="entry name" value="PA14"/>
    <property type="match status" value="1"/>
</dbReference>
<dbReference type="PANTHER" id="PTHR42715">
    <property type="entry name" value="BETA-GLUCOSIDASE"/>
    <property type="match status" value="1"/>
</dbReference>
<dbReference type="GO" id="GO:0009251">
    <property type="term" value="P:glucan catabolic process"/>
    <property type="evidence" value="ECO:0007669"/>
    <property type="project" value="TreeGrafter"/>
</dbReference>
<evidence type="ECO:0000256" key="1">
    <source>
        <dbReference type="ARBA" id="ARBA00000448"/>
    </source>
</evidence>